<comment type="caution">
    <text evidence="1">The sequence shown here is derived from an EMBL/GenBank/DDBJ whole genome shotgun (WGS) entry which is preliminary data.</text>
</comment>
<keyword evidence="2" id="KW-1185">Reference proteome</keyword>
<proteinExistence type="predicted"/>
<reference evidence="1 2" key="2">
    <citation type="submission" date="2019-05" db="EMBL/GenBank/DDBJ databases">
        <authorList>
            <person name="Lianzixin W."/>
        </authorList>
    </citation>
    <scope>NUCLEOTIDE SEQUENCE [LARGE SCALE GENOMIC DNA]</scope>
    <source>
        <strain evidence="1 2">EC11</strain>
    </source>
</reference>
<dbReference type="EMBL" id="VEVQ02000002">
    <property type="protein sequence ID" value="NHN24657.1"/>
    <property type="molecule type" value="Genomic_DNA"/>
</dbReference>
<organism evidence="1 2">
    <name type="scientific">Flavobacterium jejuense</name>
    <dbReference type="NCBI Taxonomy" id="1544455"/>
    <lineage>
        <taxon>Bacteria</taxon>
        <taxon>Pseudomonadati</taxon>
        <taxon>Bacteroidota</taxon>
        <taxon>Flavobacteriia</taxon>
        <taxon>Flavobacteriales</taxon>
        <taxon>Flavobacteriaceae</taxon>
        <taxon>Flavobacterium</taxon>
    </lineage>
</organism>
<protein>
    <submittedName>
        <fullName evidence="1">Uncharacterized protein</fullName>
    </submittedName>
</protein>
<reference evidence="1 2" key="3">
    <citation type="submission" date="2020-02" db="EMBL/GenBank/DDBJ databases">
        <title>Flavobacterium profundi sp. nov., isolated from a deep-sea seamount.</title>
        <authorList>
            <person name="Zhang D.-C."/>
        </authorList>
    </citation>
    <scope>NUCLEOTIDE SEQUENCE [LARGE SCALE GENOMIC DNA]</scope>
    <source>
        <strain evidence="1 2">EC11</strain>
    </source>
</reference>
<evidence type="ECO:0000313" key="2">
    <source>
        <dbReference type="Proteomes" id="UP000817854"/>
    </source>
</evidence>
<sequence length="120" mass="13706">MKHPFYIVILIIIGFLINPTESYGCSKKKFDTEKTCCSSQNDLNFHKKECSDKEEQKSCDGSCNSSNCNFSPIYSSIITEEIVSIFQKNEIILTSASNFFYLEKNTSLNYFAIWSPPKIS</sequence>
<evidence type="ECO:0000313" key="1">
    <source>
        <dbReference type="EMBL" id="NHN24657.1"/>
    </source>
</evidence>
<gene>
    <name evidence="1" type="ORF">FIA58_003125</name>
</gene>
<dbReference type="RefSeq" id="WP_140959957.1">
    <property type="nucleotide sequence ID" value="NZ_VEVQ02000002.1"/>
</dbReference>
<name>A0ABX0INY8_9FLAO</name>
<reference evidence="2" key="1">
    <citation type="submission" date="2019-05" db="EMBL/GenBank/DDBJ databases">
        <title>Flavobacterium profundi sp. nov., isolated from a deep-sea seamount.</title>
        <authorList>
            <person name="Zhang D.-C."/>
        </authorList>
    </citation>
    <scope>NUCLEOTIDE SEQUENCE [LARGE SCALE GENOMIC DNA]</scope>
    <source>
        <strain evidence="2">EC11</strain>
    </source>
</reference>
<accession>A0ABX0INY8</accession>
<dbReference type="Proteomes" id="UP000817854">
    <property type="component" value="Unassembled WGS sequence"/>
</dbReference>